<feature type="region of interest" description="Disordered" evidence="1">
    <location>
        <begin position="479"/>
        <end position="499"/>
    </location>
</feature>
<gene>
    <name evidence="2" type="ORF">FA13DRAFT_1806213</name>
</gene>
<reference evidence="2 3" key="1">
    <citation type="journal article" date="2019" name="Nat. Ecol. Evol.">
        <title>Megaphylogeny resolves global patterns of mushroom evolution.</title>
        <authorList>
            <person name="Varga T."/>
            <person name="Krizsan K."/>
            <person name="Foldi C."/>
            <person name="Dima B."/>
            <person name="Sanchez-Garcia M."/>
            <person name="Sanchez-Ramirez S."/>
            <person name="Szollosi G.J."/>
            <person name="Szarkandi J.G."/>
            <person name="Papp V."/>
            <person name="Albert L."/>
            <person name="Andreopoulos W."/>
            <person name="Angelini C."/>
            <person name="Antonin V."/>
            <person name="Barry K.W."/>
            <person name="Bougher N.L."/>
            <person name="Buchanan P."/>
            <person name="Buyck B."/>
            <person name="Bense V."/>
            <person name="Catcheside P."/>
            <person name="Chovatia M."/>
            <person name="Cooper J."/>
            <person name="Damon W."/>
            <person name="Desjardin D."/>
            <person name="Finy P."/>
            <person name="Geml J."/>
            <person name="Haridas S."/>
            <person name="Hughes K."/>
            <person name="Justo A."/>
            <person name="Karasinski D."/>
            <person name="Kautmanova I."/>
            <person name="Kiss B."/>
            <person name="Kocsube S."/>
            <person name="Kotiranta H."/>
            <person name="LaButti K.M."/>
            <person name="Lechner B.E."/>
            <person name="Liimatainen K."/>
            <person name="Lipzen A."/>
            <person name="Lukacs Z."/>
            <person name="Mihaltcheva S."/>
            <person name="Morgado L.N."/>
            <person name="Niskanen T."/>
            <person name="Noordeloos M.E."/>
            <person name="Ohm R.A."/>
            <person name="Ortiz-Santana B."/>
            <person name="Ovrebo C."/>
            <person name="Racz N."/>
            <person name="Riley R."/>
            <person name="Savchenko A."/>
            <person name="Shiryaev A."/>
            <person name="Soop K."/>
            <person name="Spirin V."/>
            <person name="Szebenyi C."/>
            <person name="Tomsovsky M."/>
            <person name="Tulloss R.E."/>
            <person name="Uehling J."/>
            <person name="Grigoriev I.V."/>
            <person name="Vagvolgyi C."/>
            <person name="Papp T."/>
            <person name="Martin F.M."/>
            <person name="Miettinen O."/>
            <person name="Hibbett D.S."/>
            <person name="Nagy L.G."/>
        </authorList>
    </citation>
    <scope>NUCLEOTIDE SEQUENCE [LARGE SCALE GENOMIC DNA]</scope>
    <source>
        <strain evidence="2 3">FP101781</strain>
    </source>
</reference>
<evidence type="ECO:0000313" key="3">
    <source>
        <dbReference type="Proteomes" id="UP000298030"/>
    </source>
</evidence>
<evidence type="ECO:0000256" key="1">
    <source>
        <dbReference type="SAM" id="MobiDB-lite"/>
    </source>
</evidence>
<sequence length="499" mass="55146">MELVLSTANVWDATWSTKDGKALYKTSCPARWFHSETITIEKAISADADDGEFAILSKVKVRDTYDSEVTFRGQETKITAEIFKKGDRDTGALWFEGPMGGSTSGSFRRAKFSKTPWKEGNPASLEVFEEGLGIVDFIITLFVFLERHRHDAEIRQRRRLTFHRHQRPLTTPPHRYRNGHRNGDRHLDPDTPLQPQALPKTNPQEEGHPGLRPQTQSLQLPHSSVDGSLKGRDSIDGEAPPATNGDDSGAEVNGRSSSEAKSPPKPRRMFSILAPRASRSTMGDGTNGNHSLDPSEMSETESGAPTHDGTKSSTSLSASFLRRGSGVKAVEALTQEKKALEEQVEGLKTEKVALESAFEAEKEENKRLTSEAAKRREEWEGEKLKLQEGVVEKDSEESEKQLLAFKESSAAELEAKLAEQEKSVRDKVGEEQETLKVKLAEAELAGEAKDQTIKGLEGQLAELQEKAKAVEEELKKLKEEKDKLQADAGKRASGSCSIM</sequence>
<feature type="region of interest" description="Disordered" evidence="1">
    <location>
        <begin position="162"/>
        <end position="319"/>
    </location>
</feature>
<proteinExistence type="predicted"/>
<feature type="compositionally biased region" description="Basic and acidic residues" evidence="1">
    <location>
        <begin position="479"/>
        <end position="490"/>
    </location>
</feature>
<accession>A0A4Y7RPB9</accession>
<organism evidence="2 3">
    <name type="scientific">Coprinellus micaceus</name>
    <name type="common">Glistening ink-cap mushroom</name>
    <name type="synonym">Coprinus micaceus</name>
    <dbReference type="NCBI Taxonomy" id="71717"/>
    <lineage>
        <taxon>Eukaryota</taxon>
        <taxon>Fungi</taxon>
        <taxon>Dikarya</taxon>
        <taxon>Basidiomycota</taxon>
        <taxon>Agaricomycotina</taxon>
        <taxon>Agaricomycetes</taxon>
        <taxon>Agaricomycetidae</taxon>
        <taxon>Agaricales</taxon>
        <taxon>Agaricineae</taxon>
        <taxon>Psathyrellaceae</taxon>
        <taxon>Coprinellus</taxon>
    </lineage>
</organism>
<dbReference type="AlphaFoldDB" id="A0A4Y7RPB9"/>
<feature type="compositionally biased region" description="Polar residues" evidence="1">
    <location>
        <begin position="213"/>
        <end position="226"/>
    </location>
</feature>
<comment type="caution">
    <text evidence="2">The sequence shown here is derived from an EMBL/GenBank/DDBJ whole genome shotgun (WGS) entry which is preliminary data.</text>
</comment>
<dbReference type="OrthoDB" id="3006170at2759"/>
<name>A0A4Y7RPB9_COPMI</name>
<feature type="compositionally biased region" description="Polar residues" evidence="1">
    <location>
        <begin position="278"/>
        <end position="292"/>
    </location>
</feature>
<feature type="region of interest" description="Disordered" evidence="1">
    <location>
        <begin position="358"/>
        <end position="378"/>
    </location>
</feature>
<protein>
    <submittedName>
        <fullName evidence="2">Uncharacterized protein</fullName>
    </submittedName>
</protein>
<keyword evidence="3" id="KW-1185">Reference proteome</keyword>
<evidence type="ECO:0000313" key="2">
    <source>
        <dbReference type="EMBL" id="TEB10848.1"/>
    </source>
</evidence>
<dbReference type="EMBL" id="QPFP01000459">
    <property type="protein sequence ID" value="TEB10848.1"/>
    <property type="molecule type" value="Genomic_DNA"/>
</dbReference>
<dbReference type="Proteomes" id="UP000298030">
    <property type="component" value="Unassembled WGS sequence"/>
</dbReference>